<keyword evidence="2" id="KW-1185">Reference proteome</keyword>
<dbReference type="AlphaFoldDB" id="A0AAW0CHX3"/>
<gene>
    <name evidence="1" type="primary">RIB3_2</name>
    <name evidence="1" type="ORF">VNI00_011205</name>
</gene>
<dbReference type="InterPro" id="IPR000422">
    <property type="entry name" value="DHBP_synthase_RibB"/>
</dbReference>
<dbReference type="Pfam" id="PF00926">
    <property type="entry name" value="DHBP_synthase"/>
    <property type="match status" value="1"/>
</dbReference>
<comment type="caution">
    <text evidence="1">The sequence shown here is derived from an EMBL/GenBank/DDBJ whole genome shotgun (WGS) entry which is preliminary data.</text>
</comment>
<evidence type="ECO:0000313" key="2">
    <source>
        <dbReference type="Proteomes" id="UP001383192"/>
    </source>
</evidence>
<dbReference type="GO" id="GO:0008686">
    <property type="term" value="F:3,4-dihydroxy-2-butanone-4-phosphate synthase activity"/>
    <property type="evidence" value="ECO:0007669"/>
    <property type="project" value="UniProtKB-EC"/>
</dbReference>
<protein>
    <submittedName>
        <fullName evidence="1">3,4-dihydroxy 2-butanone 4-phosphate synthase</fullName>
        <ecNumber evidence="1">4.1.99.12</ecNumber>
    </submittedName>
</protein>
<dbReference type="Proteomes" id="UP001383192">
    <property type="component" value="Unassembled WGS sequence"/>
</dbReference>
<evidence type="ECO:0000313" key="1">
    <source>
        <dbReference type="EMBL" id="KAK7037214.1"/>
    </source>
</evidence>
<sequence length="78" mass="8771">MTRKLTNGIKTSSYFDDIEDALAAFKDEEFLIVMDDEDKENEGDLIIVVTHITTEKMTSMIMIRFIGGFVCISSSTTP</sequence>
<accession>A0AAW0CHX3</accession>
<dbReference type="GO" id="GO:0009231">
    <property type="term" value="P:riboflavin biosynthetic process"/>
    <property type="evidence" value="ECO:0007669"/>
    <property type="project" value="InterPro"/>
</dbReference>
<keyword evidence="1" id="KW-0456">Lyase</keyword>
<dbReference type="EC" id="4.1.99.12" evidence="1"/>
<dbReference type="EMBL" id="JAYKXP010000048">
    <property type="protein sequence ID" value="KAK7037214.1"/>
    <property type="molecule type" value="Genomic_DNA"/>
</dbReference>
<dbReference type="Gene3D" id="3.90.870.10">
    <property type="entry name" value="DHBP synthase"/>
    <property type="match status" value="1"/>
</dbReference>
<name>A0AAW0CHX3_9AGAR</name>
<organism evidence="1 2">
    <name type="scientific">Paramarasmius palmivorus</name>
    <dbReference type="NCBI Taxonomy" id="297713"/>
    <lineage>
        <taxon>Eukaryota</taxon>
        <taxon>Fungi</taxon>
        <taxon>Dikarya</taxon>
        <taxon>Basidiomycota</taxon>
        <taxon>Agaricomycotina</taxon>
        <taxon>Agaricomycetes</taxon>
        <taxon>Agaricomycetidae</taxon>
        <taxon>Agaricales</taxon>
        <taxon>Marasmiineae</taxon>
        <taxon>Marasmiaceae</taxon>
        <taxon>Paramarasmius</taxon>
    </lineage>
</organism>
<proteinExistence type="predicted"/>
<dbReference type="SUPFAM" id="SSF55821">
    <property type="entry name" value="YrdC/RibB"/>
    <property type="match status" value="1"/>
</dbReference>
<dbReference type="InterPro" id="IPR017945">
    <property type="entry name" value="DHBP_synth_RibB-like_a/b_dom"/>
</dbReference>
<reference evidence="1 2" key="1">
    <citation type="submission" date="2024-01" db="EMBL/GenBank/DDBJ databases">
        <title>A draft genome for a cacao thread blight-causing isolate of Paramarasmius palmivorus.</title>
        <authorList>
            <person name="Baruah I.K."/>
            <person name="Bukari Y."/>
            <person name="Amoako-Attah I."/>
            <person name="Meinhardt L.W."/>
            <person name="Bailey B.A."/>
            <person name="Cohen S.P."/>
        </authorList>
    </citation>
    <scope>NUCLEOTIDE SEQUENCE [LARGE SCALE GENOMIC DNA]</scope>
    <source>
        <strain evidence="1 2">GH-12</strain>
    </source>
</reference>